<name>A0AAV4EY32_9GAST</name>
<keyword evidence="1" id="KW-0812">Transmembrane</keyword>
<dbReference type="EMBL" id="BMAT01007493">
    <property type="protein sequence ID" value="GFR65629.1"/>
    <property type="molecule type" value="Genomic_DNA"/>
</dbReference>
<keyword evidence="3" id="KW-1185">Reference proteome</keyword>
<organism evidence="2 3">
    <name type="scientific">Elysia marginata</name>
    <dbReference type="NCBI Taxonomy" id="1093978"/>
    <lineage>
        <taxon>Eukaryota</taxon>
        <taxon>Metazoa</taxon>
        <taxon>Spiralia</taxon>
        <taxon>Lophotrochozoa</taxon>
        <taxon>Mollusca</taxon>
        <taxon>Gastropoda</taxon>
        <taxon>Heterobranchia</taxon>
        <taxon>Euthyneura</taxon>
        <taxon>Panpulmonata</taxon>
        <taxon>Sacoglossa</taxon>
        <taxon>Placobranchoidea</taxon>
        <taxon>Plakobranchidae</taxon>
        <taxon>Elysia</taxon>
    </lineage>
</organism>
<dbReference type="Proteomes" id="UP000762676">
    <property type="component" value="Unassembled WGS sequence"/>
</dbReference>
<keyword evidence="1" id="KW-0472">Membrane</keyword>
<reference evidence="2 3" key="1">
    <citation type="journal article" date="2021" name="Elife">
        <title>Chloroplast acquisition without the gene transfer in kleptoplastic sea slugs, Plakobranchus ocellatus.</title>
        <authorList>
            <person name="Maeda T."/>
            <person name="Takahashi S."/>
            <person name="Yoshida T."/>
            <person name="Shimamura S."/>
            <person name="Takaki Y."/>
            <person name="Nagai Y."/>
            <person name="Toyoda A."/>
            <person name="Suzuki Y."/>
            <person name="Arimoto A."/>
            <person name="Ishii H."/>
            <person name="Satoh N."/>
            <person name="Nishiyama T."/>
            <person name="Hasebe M."/>
            <person name="Maruyama T."/>
            <person name="Minagawa J."/>
            <person name="Obokata J."/>
            <person name="Shigenobu S."/>
        </authorList>
    </citation>
    <scope>NUCLEOTIDE SEQUENCE [LARGE SCALE GENOMIC DNA]</scope>
</reference>
<proteinExistence type="predicted"/>
<gene>
    <name evidence="2" type="ORF">ElyMa_003664300</name>
</gene>
<keyword evidence="1" id="KW-1133">Transmembrane helix</keyword>
<accession>A0AAV4EY32</accession>
<evidence type="ECO:0000256" key="1">
    <source>
        <dbReference type="SAM" id="Phobius"/>
    </source>
</evidence>
<sequence length="76" mass="8412">MTTDKASTAAPDLAFIPTATWMVDLTVVVVVVVVEVVVIVVAEEKEENLSVTSSLLTERQTLLAKNMYFICQDYFN</sequence>
<dbReference type="AlphaFoldDB" id="A0AAV4EY32"/>
<evidence type="ECO:0000313" key="3">
    <source>
        <dbReference type="Proteomes" id="UP000762676"/>
    </source>
</evidence>
<evidence type="ECO:0000313" key="2">
    <source>
        <dbReference type="EMBL" id="GFR65629.1"/>
    </source>
</evidence>
<feature type="transmembrane region" description="Helical" evidence="1">
    <location>
        <begin position="20"/>
        <end position="42"/>
    </location>
</feature>
<protein>
    <submittedName>
        <fullName evidence="2">Uncharacterized protein</fullName>
    </submittedName>
</protein>
<comment type="caution">
    <text evidence="2">The sequence shown here is derived from an EMBL/GenBank/DDBJ whole genome shotgun (WGS) entry which is preliminary data.</text>
</comment>